<dbReference type="Proteomes" id="UP000199771">
    <property type="component" value="Unassembled WGS sequence"/>
</dbReference>
<organism evidence="2 3">
    <name type="scientific">Fontimonas thermophila</name>
    <dbReference type="NCBI Taxonomy" id="1076937"/>
    <lineage>
        <taxon>Bacteria</taxon>
        <taxon>Pseudomonadati</taxon>
        <taxon>Pseudomonadota</taxon>
        <taxon>Gammaproteobacteria</taxon>
        <taxon>Nevskiales</taxon>
        <taxon>Nevskiaceae</taxon>
        <taxon>Fontimonas</taxon>
    </lineage>
</organism>
<reference evidence="2 3" key="1">
    <citation type="submission" date="2016-10" db="EMBL/GenBank/DDBJ databases">
        <authorList>
            <person name="de Groot N.N."/>
        </authorList>
    </citation>
    <scope>NUCLEOTIDE SEQUENCE [LARGE SCALE GENOMIC DNA]</scope>
    <source>
        <strain evidence="2 3">DSM 23609</strain>
    </source>
</reference>
<feature type="domain" description="DUF6969" evidence="1">
    <location>
        <begin position="19"/>
        <end position="197"/>
    </location>
</feature>
<accession>A0A1I2HXL3</accession>
<protein>
    <recommendedName>
        <fullName evidence="1">DUF6969 domain-containing protein</fullName>
    </recommendedName>
</protein>
<sequence>MGTALAQWQCRRALAEAAQAAERLLEISTRLAHKGITVPGLLVGGATPAPWIHFPDCDAVDTVRRYRYYYHVHPRRPQGEHGHFHLFRHTGRRERPATHLIGIAVDPYGLPLRVFTTNRWVTDEYLLPAAKVLRYLRRFRMDRPRRLQLVHDWLRALITVFGPTIVEVLRARDARIGAARPTLLEDRRIEILSASRISLTRQIAMIERLIKRRI</sequence>
<dbReference type="EMBL" id="FOOC01000002">
    <property type="protein sequence ID" value="SFF34789.1"/>
    <property type="molecule type" value="Genomic_DNA"/>
</dbReference>
<name>A0A1I2HXL3_9GAMM</name>
<evidence type="ECO:0000313" key="2">
    <source>
        <dbReference type="EMBL" id="SFF34789.1"/>
    </source>
</evidence>
<proteinExistence type="predicted"/>
<dbReference type="RefSeq" id="WP_091531809.1">
    <property type="nucleotide sequence ID" value="NZ_FOOC01000002.1"/>
</dbReference>
<dbReference type="Pfam" id="PF22308">
    <property type="entry name" value="DUF6969"/>
    <property type="match status" value="1"/>
</dbReference>
<gene>
    <name evidence="2" type="ORF">SAMN04488120_102338</name>
</gene>
<dbReference type="OrthoDB" id="6115415at2"/>
<evidence type="ECO:0000313" key="3">
    <source>
        <dbReference type="Proteomes" id="UP000199771"/>
    </source>
</evidence>
<dbReference type="STRING" id="1076937.SAMN04488120_102338"/>
<dbReference type="AlphaFoldDB" id="A0A1I2HXL3"/>
<dbReference type="InterPro" id="IPR054242">
    <property type="entry name" value="DUF6969"/>
</dbReference>
<evidence type="ECO:0000259" key="1">
    <source>
        <dbReference type="Pfam" id="PF22308"/>
    </source>
</evidence>
<keyword evidence="3" id="KW-1185">Reference proteome</keyword>